<dbReference type="EMBL" id="CP113520">
    <property type="protein sequence ID" value="WAJ28141.1"/>
    <property type="molecule type" value="Genomic_DNA"/>
</dbReference>
<evidence type="ECO:0000313" key="1">
    <source>
        <dbReference type="EMBL" id="WAJ28141.1"/>
    </source>
</evidence>
<protein>
    <submittedName>
        <fullName evidence="1">Cyclase family protein</fullName>
    </submittedName>
</protein>
<keyword evidence="2" id="KW-1185">Reference proteome</keyword>
<sequence>MPAAESLSAVASAIASGAIEVVDLTAPLGPDTPVLYLPPEFGRNTPRFKMNEISAYDANGPWWAWGWMELGEHTGTHFDAPAHWISGRDRPDNTTDKLPAKDFVAPVYVIDCSKEVAADPDFVLTKEGVQAWEVEHGEIPAGAWVFMRSDWYPRNSSSETFLNGGHTPGPSVDCIRYLVEKNVLGWGNECVGTDAGMAHSFDPPFPAHHLLLEQGRYGLASLVNLDKLPATGALVVATPLKIVGGTGSPVRVIALVPKT</sequence>
<organism evidence="1 2">
    <name type="scientific">Antarcticirhabdus aurantiaca</name>
    <dbReference type="NCBI Taxonomy" id="2606717"/>
    <lineage>
        <taxon>Bacteria</taxon>
        <taxon>Pseudomonadati</taxon>
        <taxon>Pseudomonadota</taxon>
        <taxon>Alphaproteobacteria</taxon>
        <taxon>Hyphomicrobiales</taxon>
        <taxon>Aurantimonadaceae</taxon>
        <taxon>Antarcticirhabdus</taxon>
    </lineage>
</organism>
<accession>A0ACD4NN89</accession>
<reference evidence="1" key="1">
    <citation type="submission" date="2022-11" db="EMBL/GenBank/DDBJ databases">
        <title>beta-Carotene-producing bacterium, Jeongeuplla avenae sp. nov., alleviates the salt stress of Arabidopsis seedlings.</title>
        <authorList>
            <person name="Jiang L."/>
            <person name="Lee J."/>
        </authorList>
    </citation>
    <scope>NUCLEOTIDE SEQUENCE</scope>
    <source>
        <strain evidence="1">DY_R2A_6</strain>
    </source>
</reference>
<proteinExistence type="predicted"/>
<dbReference type="Proteomes" id="UP001163223">
    <property type="component" value="Chromosome"/>
</dbReference>
<gene>
    <name evidence="1" type="ORF">OXU80_25515</name>
</gene>
<evidence type="ECO:0000313" key="2">
    <source>
        <dbReference type="Proteomes" id="UP001163223"/>
    </source>
</evidence>
<name>A0ACD4NN89_9HYPH</name>